<dbReference type="PRINTS" id="PR01848">
    <property type="entry name" value="U2AUXFACTOR"/>
</dbReference>
<dbReference type="PANTHER" id="PTHR12620">
    <property type="entry name" value="U2 SNRNP AUXILIARY FACTOR, SMALL SUBUNIT"/>
    <property type="match status" value="1"/>
</dbReference>
<evidence type="ECO:0000256" key="7">
    <source>
        <dbReference type="ARBA" id="ARBA00022884"/>
    </source>
</evidence>
<dbReference type="GO" id="GO:0003723">
    <property type="term" value="F:RNA binding"/>
    <property type="evidence" value="ECO:0007669"/>
    <property type="project" value="UniProtKB-UniRule"/>
</dbReference>
<dbReference type="InterPro" id="IPR035979">
    <property type="entry name" value="RBD_domain_sf"/>
</dbReference>
<evidence type="ECO:0000256" key="3">
    <source>
        <dbReference type="ARBA" id="ARBA00022723"/>
    </source>
</evidence>
<dbReference type="FunCoup" id="Q5CV67">
    <property type="interactions" value="345"/>
</dbReference>
<feature type="zinc finger region" description="C3H1-type" evidence="12">
    <location>
        <begin position="156"/>
        <end position="183"/>
    </location>
</feature>
<dbReference type="STRING" id="353152.Q5CV67"/>
<protein>
    <submittedName>
        <fullName evidence="16">U2AG splicing factor U2AF U2snRNP auxilliary factor small subunit CCCh+RRM+CCCh-like</fullName>
    </submittedName>
</protein>
<reference evidence="16 17" key="1">
    <citation type="journal article" date="2004" name="Science">
        <title>Complete genome sequence of the apicomplexan, Cryptosporidium parvum.</title>
        <authorList>
            <person name="Abrahamsen M.S."/>
            <person name="Templeton T.J."/>
            <person name="Enomoto S."/>
            <person name="Abrahante J.E."/>
            <person name="Zhu G."/>
            <person name="Lancto C.A."/>
            <person name="Deng M."/>
            <person name="Liu C."/>
            <person name="Widmer G."/>
            <person name="Tzipori S."/>
            <person name="Buck G.A."/>
            <person name="Xu P."/>
            <person name="Bankier A.T."/>
            <person name="Dear P.H."/>
            <person name="Konfortov B.A."/>
            <person name="Spriggs H.F."/>
            <person name="Iyer L."/>
            <person name="Anantharaman V."/>
            <person name="Aravind L."/>
            <person name="Kapur V."/>
        </authorList>
    </citation>
    <scope>NUCLEOTIDE SEQUENCE [LARGE SCALE GENOMIC DNA]</scope>
    <source>
        <strain evidence="17">Iowa II</strain>
    </source>
</reference>
<dbReference type="SMART" id="SM00356">
    <property type="entry name" value="ZnF_C3H1"/>
    <property type="match status" value="2"/>
</dbReference>
<keyword evidence="4" id="KW-0677">Repeat</keyword>
<dbReference type="InterPro" id="IPR000571">
    <property type="entry name" value="Znf_CCCH"/>
</dbReference>
<evidence type="ECO:0000313" key="16">
    <source>
        <dbReference type="EMBL" id="EAK89737.1"/>
    </source>
</evidence>
<evidence type="ECO:0000259" key="15">
    <source>
        <dbReference type="PROSITE" id="PS50103"/>
    </source>
</evidence>
<dbReference type="OMA" id="MIDTRQA"/>
<dbReference type="OrthoDB" id="423462at2759"/>
<accession>Q5CV67</accession>
<organism evidence="16 17">
    <name type="scientific">Cryptosporidium parvum (strain Iowa II)</name>
    <dbReference type="NCBI Taxonomy" id="353152"/>
    <lineage>
        <taxon>Eukaryota</taxon>
        <taxon>Sar</taxon>
        <taxon>Alveolata</taxon>
        <taxon>Apicomplexa</taxon>
        <taxon>Conoidasida</taxon>
        <taxon>Coccidia</taxon>
        <taxon>Eucoccidiorida</taxon>
        <taxon>Eimeriorina</taxon>
        <taxon>Cryptosporidiidae</taxon>
        <taxon>Cryptosporidium</taxon>
    </lineage>
</organism>
<dbReference type="Gene3D" id="3.30.70.330">
    <property type="match status" value="1"/>
</dbReference>
<evidence type="ECO:0000256" key="13">
    <source>
        <dbReference type="SAM" id="MobiDB-lite"/>
    </source>
</evidence>
<feature type="non-terminal residue" evidence="16">
    <location>
        <position position="1"/>
    </location>
</feature>
<keyword evidence="6 12" id="KW-0862">Zinc</keyword>
<dbReference type="PROSITE" id="PS50103">
    <property type="entry name" value="ZF_C3H1"/>
    <property type="match status" value="2"/>
</dbReference>
<evidence type="ECO:0000256" key="11">
    <source>
        <dbReference type="PROSITE-ProRule" id="PRU00176"/>
    </source>
</evidence>
<dbReference type="EMBL" id="AAEE01000003">
    <property type="protein sequence ID" value="EAK89737.1"/>
    <property type="molecule type" value="Genomic_DNA"/>
</dbReference>
<dbReference type="InterPro" id="IPR012677">
    <property type="entry name" value="Nucleotide-bd_a/b_plait_sf"/>
</dbReference>
<feature type="domain" description="C3H1-type" evidence="15">
    <location>
        <begin position="156"/>
        <end position="183"/>
    </location>
</feature>
<feature type="domain" description="C3H1-type" evidence="15">
    <location>
        <begin position="19"/>
        <end position="47"/>
    </location>
</feature>
<evidence type="ECO:0000313" key="17">
    <source>
        <dbReference type="Proteomes" id="UP000006726"/>
    </source>
</evidence>
<keyword evidence="9" id="KW-0508">mRNA splicing</keyword>
<dbReference type="GO" id="GO:0003677">
    <property type="term" value="F:DNA binding"/>
    <property type="evidence" value="ECO:0007669"/>
    <property type="project" value="UniProtKB-KW"/>
</dbReference>
<evidence type="ECO:0000256" key="4">
    <source>
        <dbReference type="ARBA" id="ARBA00022737"/>
    </source>
</evidence>
<dbReference type="Proteomes" id="UP000006726">
    <property type="component" value="Chromosome 8"/>
</dbReference>
<feature type="compositionally biased region" description="Basic and acidic residues" evidence="13">
    <location>
        <begin position="215"/>
        <end position="227"/>
    </location>
</feature>
<evidence type="ECO:0000256" key="5">
    <source>
        <dbReference type="ARBA" id="ARBA00022771"/>
    </source>
</evidence>
<dbReference type="Pfam" id="PF00076">
    <property type="entry name" value="RRM_1"/>
    <property type="match status" value="1"/>
</dbReference>
<dbReference type="InterPro" id="IPR000504">
    <property type="entry name" value="RRM_dom"/>
</dbReference>
<dbReference type="Pfam" id="PF00642">
    <property type="entry name" value="zf-CCCH"/>
    <property type="match status" value="1"/>
</dbReference>
<evidence type="ECO:0000256" key="9">
    <source>
        <dbReference type="ARBA" id="ARBA00023187"/>
    </source>
</evidence>
<keyword evidence="5 12" id="KW-0863">Zinc-finger</keyword>
<keyword evidence="2" id="KW-0507">mRNA processing</keyword>
<keyword evidence="8" id="KW-0238">DNA-binding</keyword>
<evidence type="ECO:0000256" key="2">
    <source>
        <dbReference type="ARBA" id="ARBA00022664"/>
    </source>
</evidence>
<keyword evidence="3 12" id="KW-0479">Metal-binding</keyword>
<proteinExistence type="predicted"/>
<dbReference type="CDD" id="cd12287">
    <property type="entry name" value="RRM_U2AF35_like"/>
    <property type="match status" value="1"/>
</dbReference>
<evidence type="ECO:0000259" key="14">
    <source>
        <dbReference type="PROSITE" id="PS50102"/>
    </source>
</evidence>
<evidence type="ECO:0000256" key="6">
    <source>
        <dbReference type="ARBA" id="ARBA00022833"/>
    </source>
</evidence>
<dbReference type="InterPro" id="IPR009145">
    <property type="entry name" value="U2AF_small"/>
</dbReference>
<dbReference type="SUPFAM" id="SSF54928">
    <property type="entry name" value="RNA-binding domain, RBD"/>
    <property type="match status" value="1"/>
</dbReference>
<evidence type="ECO:0000256" key="8">
    <source>
        <dbReference type="ARBA" id="ARBA00023125"/>
    </source>
</evidence>
<dbReference type="PROSITE" id="PS50102">
    <property type="entry name" value="RRM"/>
    <property type="match status" value="1"/>
</dbReference>
<evidence type="ECO:0000256" key="10">
    <source>
        <dbReference type="ARBA" id="ARBA00023242"/>
    </source>
</evidence>
<name>Q5CV67_CRYPI</name>
<dbReference type="GO" id="GO:0000398">
    <property type="term" value="P:mRNA splicing, via spliceosome"/>
    <property type="evidence" value="ECO:0007669"/>
    <property type="project" value="InterPro"/>
</dbReference>
<gene>
    <name evidence="16" type="ORF">cgd8_5240</name>
</gene>
<dbReference type="GO" id="GO:0089701">
    <property type="term" value="C:U2AF complex"/>
    <property type="evidence" value="ECO:0007669"/>
    <property type="project" value="InterPro"/>
</dbReference>
<dbReference type="RefSeq" id="XP_627402.1">
    <property type="nucleotide sequence ID" value="XM_627402.1"/>
</dbReference>
<dbReference type="GeneID" id="3374664"/>
<evidence type="ECO:0000256" key="1">
    <source>
        <dbReference type="ARBA" id="ARBA00004123"/>
    </source>
</evidence>
<dbReference type="KEGG" id="cpv:cgd8_5240"/>
<feature type="region of interest" description="Disordered" evidence="13">
    <location>
        <begin position="207"/>
        <end position="240"/>
    </location>
</feature>
<keyword evidence="10" id="KW-0539">Nucleus</keyword>
<dbReference type="InParanoid" id="Q5CV67"/>
<comment type="subcellular location">
    <subcellularLocation>
        <location evidence="1">Nucleus</location>
    </subcellularLocation>
</comment>
<keyword evidence="17" id="KW-1185">Reference proteome</keyword>
<feature type="zinc finger region" description="C3H1-type" evidence="12">
    <location>
        <begin position="19"/>
        <end position="47"/>
    </location>
</feature>
<keyword evidence="7 11" id="KW-0694">RNA-binding</keyword>
<sequence>DVNQNGQMAEHLARILGTEEDRVNCPFYWKIGACRHGDQCSRNHYKPTSSPTVIIRHIYENSPVALAIAEGQEVSDKLADEESDKVEVFYEEMFKELSKYGEILELLICDNIGDHMIGNVYIRFSTEEYAKTALANLRGKMYAGKPINIELSPVSDFKEARCRQYIDGCCNRGGYCNFMHIKHVPRCVKDKIFDQMYSEHPEYLHRKTNSCGKSSARDDGKGSESSRPRKFQRQSSEERRLMIESWNKRRENNSWY</sequence>
<dbReference type="FunFam" id="3.30.70.330:FF:000122">
    <property type="entry name" value="Splicing factor U2AF small subunit"/>
    <property type="match status" value="1"/>
</dbReference>
<feature type="domain" description="RRM" evidence="14">
    <location>
        <begin position="90"/>
        <end position="154"/>
    </location>
</feature>
<comment type="caution">
    <text evidence="16">The sequence shown here is derived from an EMBL/GenBank/DDBJ whole genome shotgun (WGS) entry which is preliminary data.</text>
</comment>
<dbReference type="GO" id="GO:0008270">
    <property type="term" value="F:zinc ion binding"/>
    <property type="evidence" value="ECO:0007669"/>
    <property type="project" value="UniProtKB-KW"/>
</dbReference>
<dbReference type="AlphaFoldDB" id="Q5CV67"/>
<evidence type="ECO:0000256" key="12">
    <source>
        <dbReference type="PROSITE-ProRule" id="PRU00723"/>
    </source>
</evidence>